<gene>
    <name evidence="5" type="primary">modA</name>
    <name evidence="5" type="ORF">ACFYKX_02500</name>
</gene>
<evidence type="ECO:0000313" key="6">
    <source>
        <dbReference type="Proteomes" id="UP001601059"/>
    </source>
</evidence>
<sequence length="257" mass="28712">MTRQLQYICLAALILLITACAPDQSQPKKVTLTVSAAASLNSTLTEIKTMFEEQHQNIEIIFNFAGSGSLQQQIRQGAPVDIFISASEEHFDQLVKEKLIDAELNTDLVGNQLVLIFPKTSSITSFKDLAQNEVKKIAIGIPETVPAGYYTKQTFQSLNLWEKVQPKLVMAKDVRQVLTYVETGNVDAGIVYVTDARQSTKVEMISQDDQSLHDSIIYPMGVVGSSKHPEEAQLFYEYLQSEQAQQVFEKFGFIVLE</sequence>
<dbReference type="EMBL" id="JBIACK010000001">
    <property type="protein sequence ID" value="MFE8699488.1"/>
    <property type="molecule type" value="Genomic_DNA"/>
</dbReference>
<proteinExistence type="inferred from homology"/>
<dbReference type="PANTHER" id="PTHR30632">
    <property type="entry name" value="MOLYBDATE-BINDING PERIPLASMIC PROTEIN"/>
    <property type="match status" value="1"/>
</dbReference>
<evidence type="ECO:0000256" key="3">
    <source>
        <dbReference type="ARBA" id="ARBA00022729"/>
    </source>
</evidence>
<name>A0ABW6K9J7_9BACI</name>
<feature type="chain" id="PRO_5046087902" evidence="4">
    <location>
        <begin position="26"/>
        <end position="257"/>
    </location>
</feature>
<dbReference type="Proteomes" id="UP001601059">
    <property type="component" value="Unassembled WGS sequence"/>
</dbReference>
<dbReference type="PANTHER" id="PTHR30632:SF0">
    <property type="entry name" value="SULFATE-BINDING PROTEIN"/>
    <property type="match status" value="1"/>
</dbReference>
<keyword evidence="3 4" id="KW-0732">Signal</keyword>
<dbReference type="InterPro" id="IPR050682">
    <property type="entry name" value="ModA/WtpA"/>
</dbReference>
<evidence type="ECO:0000256" key="2">
    <source>
        <dbReference type="ARBA" id="ARBA00022723"/>
    </source>
</evidence>
<dbReference type="InterPro" id="IPR041879">
    <property type="entry name" value="YvgL-like_PBP2"/>
</dbReference>
<comment type="caution">
    <text evidence="5">The sequence shown here is derived from an EMBL/GenBank/DDBJ whole genome shotgun (WGS) entry which is preliminary data.</text>
</comment>
<evidence type="ECO:0000256" key="4">
    <source>
        <dbReference type="SAM" id="SignalP"/>
    </source>
</evidence>
<evidence type="ECO:0000256" key="1">
    <source>
        <dbReference type="ARBA" id="ARBA00009175"/>
    </source>
</evidence>
<dbReference type="InterPro" id="IPR005950">
    <property type="entry name" value="ModA"/>
</dbReference>
<evidence type="ECO:0000313" key="5">
    <source>
        <dbReference type="EMBL" id="MFE8699488.1"/>
    </source>
</evidence>
<dbReference type="Pfam" id="PF13531">
    <property type="entry name" value="SBP_bac_11"/>
    <property type="match status" value="1"/>
</dbReference>
<dbReference type="PIRSF" id="PIRSF004846">
    <property type="entry name" value="ModA"/>
    <property type="match status" value="1"/>
</dbReference>
<accession>A0ABW6K9J7</accession>
<keyword evidence="2" id="KW-0479">Metal-binding</keyword>
<feature type="signal peptide" evidence="4">
    <location>
        <begin position="1"/>
        <end position="25"/>
    </location>
</feature>
<dbReference type="CDD" id="cd13537">
    <property type="entry name" value="PBP2_YvgL_like"/>
    <property type="match status" value="1"/>
</dbReference>
<reference evidence="5 6" key="1">
    <citation type="submission" date="2024-08" db="EMBL/GenBank/DDBJ databases">
        <title>Two novel Cytobacillus novel species.</title>
        <authorList>
            <person name="Liu G."/>
        </authorList>
    </citation>
    <scope>NUCLEOTIDE SEQUENCE [LARGE SCALE GENOMIC DNA]</scope>
    <source>
        <strain evidence="5 6">FJAT-54145</strain>
    </source>
</reference>
<dbReference type="NCBIfam" id="TIGR01256">
    <property type="entry name" value="modA"/>
    <property type="match status" value="1"/>
</dbReference>
<dbReference type="PROSITE" id="PS51257">
    <property type="entry name" value="PROKAR_LIPOPROTEIN"/>
    <property type="match status" value="1"/>
</dbReference>
<organism evidence="5 6">
    <name type="scientific">Cytobacillus spartinae</name>
    <dbReference type="NCBI Taxonomy" id="3299023"/>
    <lineage>
        <taxon>Bacteria</taxon>
        <taxon>Bacillati</taxon>
        <taxon>Bacillota</taxon>
        <taxon>Bacilli</taxon>
        <taxon>Bacillales</taxon>
        <taxon>Bacillaceae</taxon>
        <taxon>Cytobacillus</taxon>
    </lineage>
</organism>
<dbReference type="SUPFAM" id="SSF53850">
    <property type="entry name" value="Periplasmic binding protein-like II"/>
    <property type="match status" value="1"/>
</dbReference>
<dbReference type="RefSeq" id="WP_389357725.1">
    <property type="nucleotide sequence ID" value="NZ_JBIACK010000001.1"/>
</dbReference>
<dbReference type="Gene3D" id="3.40.190.10">
    <property type="entry name" value="Periplasmic binding protein-like II"/>
    <property type="match status" value="2"/>
</dbReference>
<keyword evidence="6" id="KW-1185">Reference proteome</keyword>
<protein>
    <submittedName>
        <fullName evidence="5">Molybdate ABC transporter substrate-binding protein</fullName>
    </submittedName>
</protein>
<comment type="similarity">
    <text evidence="1">Belongs to the bacterial solute-binding protein ModA family.</text>
</comment>